<comment type="caution">
    <text evidence="2">The sequence shown here is derived from an EMBL/GenBank/DDBJ whole genome shotgun (WGS) entry which is preliminary data.</text>
</comment>
<dbReference type="InterPro" id="IPR051044">
    <property type="entry name" value="MAG_DAG_Lipase"/>
</dbReference>
<dbReference type="OMA" id="NSCPATE"/>
<dbReference type="InterPro" id="IPR029058">
    <property type="entry name" value="AB_hydrolase_fold"/>
</dbReference>
<dbReference type="SUPFAM" id="SSF53474">
    <property type="entry name" value="alpha/beta-Hydrolases"/>
    <property type="match status" value="1"/>
</dbReference>
<dbReference type="PANTHER" id="PTHR11614">
    <property type="entry name" value="PHOSPHOLIPASE-RELATED"/>
    <property type="match status" value="1"/>
</dbReference>
<proteinExistence type="predicted"/>
<feature type="domain" description="Serine aminopeptidase S33" evidence="1">
    <location>
        <begin position="27"/>
        <end position="279"/>
    </location>
</feature>
<name>A0A060SUN0_PYCCI</name>
<dbReference type="AlphaFoldDB" id="A0A060SUN0"/>
<dbReference type="Proteomes" id="UP000029665">
    <property type="component" value="Unassembled WGS sequence"/>
</dbReference>
<protein>
    <recommendedName>
        <fullName evidence="1">Serine aminopeptidase S33 domain-containing protein</fullName>
    </recommendedName>
</protein>
<keyword evidence="3" id="KW-1185">Reference proteome</keyword>
<dbReference type="STRING" id="5643.A0A060SUN0"/>
<organism evidence="2 3">
    <name type="scientific">Pycnoporus cinnabarinus</name>
    <name type="common">Cinnabar-red polypore</name>
    <name type="synonym">Trametes cinnabarina</name>
    <dbReference type="NCBI Taxonomy" id="5643"/>
    <lineage>
        <taxon>Eukaryota</taxon>
        <taxon>Fungi</taxon>
        <taxon>Dikarya</taxon>
        <taxon>Basidiomycota</taxon>
        <taxon>Agaricomycotina</taxon>
        <taxon>Agaricomycetes</taxon>
        <taxon>Polyporales</taxon>
        <taxon>Polyporaceae</taxon>
        <taxon>Trametes</taxon>
    </lineage>
</organism>
<gene>
    <name evidence="2" type="ORF">BN946_scf184722.g3</name>
</gene>
<evidence type="ECO:0000313" key="3">
    <source>
        <dbReference type="Proteomes" id="UP000029665"/>
    </source>
</evidence>
<accession>A0A060SUN0</accession>
<dbReference type="InterPro" id="IPR022742">
    <property type="entry name" value="Hydrolase_4"/>
</dbReference>
<evidence type="ECO:0000259" key="1">
    <source>
        <dbReference type="Pfam" id="PF12146"/>
    </source>
</evidence>
<dbReference type="Gene3D" id="3.40.50.1820">
    <property type="entry name" value="alpha/beta hydrolase"/>
    <property type="match status" value="1"/>
</dbReference>
<dbReference type="HOGENOM" id="CLU_026209_5_1_1"/>
<dbReference type="OrthoDB" id="10249433at2759"/>
<dbReference type="Pfam" id="PF12146">
    <property type="entry name" value="Hydrolase_4"/>
    <property type="match status" value="1"/>
</dbReference>
<sequence length="308" mass="35002">MTGTFVEAWLDGFDRHRFYTRTYTAEPSKAVVVFVPGFTDHIGRYEDILPRFAQRGFTVFAYDMRGFGRTALDVEHRSPDEYYGKTNRLLEIADLEWWIAHVAREYPGAPIFLFSFSSGAALASAFVTRTRPPPAGETVSKLSGIIAQSPLYRLHRQPSVIVRSVVRGISRIAPAFPLPAPVLYEGVSHDPAVAKAMKNDRLRMSRGTARGLDDMISQGNELVREDYKHWPKDLPLLMTWGKADKINCYKSGIQFFNKLEIEDKKLLEYEDALHDLLREAGEIPDKVIHEYLVWLESHAKGHRVPHGS</sequence>
<dbReference type="EMBL" id="CCBP010000501">
    <property type="protein sequence ID" value="CDO77811.1"/>
    <property type="molecule type" value="Genomic_DNA"/>
</dbReference>
<evidence type="ECO:0000313" key="2">
    <source>
        <dbReference type="EMBL" id="CDO77811.1"/>
    </source>
</evidence>
<reference evidence="2" key="1">
    <citation type="submission" date="2014-01" db="EMBL/GenBank/DDBJ databases">
        <title>The genome of the white-rot fungus Pycnoporus cinnabarinus: a basidiomycete model with a versatile arsenal for lignocellulosic biomass breakdown.</title>
        <authorList>
            <person name="Levasseur A."/>
            <person name="Lomascolo A."/>
            <person name="Ruiz-Duenas F.J."/>
            <person name="Uzan E."/>
            <person name="Piumi F."/>
            <person name="Kues U."/>
            <person name="Ram A.F.J."/>
            <person name="Murat C."/>
            <person name="Haon M."/>
            <person name="Benoit I."/>
            <person name="Arfi Y."/>
            <person name="Chevret D."/>
            <person name="Drula E."/>
            <person name="Kwon M.J."/>
            <person name="Gouret P."/>
            <person name="Lesage-Meessen L."/>
            <person name="Lombard V."/>
            <person name="Mariette J."/>
            <person name="Noirot C."/>
            <person name="Park J."/>
            <person name="Patyshakuliyeva A."/>
            <person name="Wieneger R.A.B."/>
            <person name="Wosten H.A.B."/>
            <person name="Martin F."/>
            <person name="Coutinho P.M."/>
            <person name="de Vries R."/>
            <person name="Martinez A.T."/>
            <person name="Klopp C."/>
            <person name="Pontarotti P."/>
            <person name="Henrissat B."/>
            <person name="Record E."/>
        </authorList>
    </citation>
    <scope>NUCLEOTIDE SEQUENCE [LARGE SCALE GENOMIC DNA]</scope>
    <source>
        <strain evidence="2">BRFM137</strain>
    </source>
</reference>